<evidence type="ECO:0000256" key="1">
    <source>
        <dbReference type="ARBA" id="ARBA00000085"/>
    </source>
</evidence>
<name>A0A7K1T8R9_9BACT</name>
<dbReference type="AlphaFoldDB" id="A0A7K1T8R9"/>
<evidence type="ECO:0000256" key="4">
    <source>
        <dbReference type="ARBA" id="ARBA00022679"/>
    </source>
</evidence>
<comment type="caution">
    <text evidence="10">The sequence shown here is derived from an EMBL/GenBank/DDBJ whole genome shotgun (WGS) entry which is preliminary data.</text>
</comment>
<keyword evidence="3" id="KW-0597">Phosphoprotein</keyword>
<dbReference type="InterPro" id="IPR004358">
    <property type="entry name" value="Sig_transdc_His_kin-like_C"/>
</dbReference>
<dbReference type="Gene3D" id="1.20.5.1930">
    <property type="match status" value="1"/>
</dbReference>
<dbReference type="InterPro" id="IPR013656">
    <property type="entry name" value="PAS_4"/>
</dbReference>
<sequence>MKNLDSLTDLQNLRARAERRRLVTASLPPDAAPADMQRLVQELQVHQIELEMQYEELLLAQSDAEASRVQYLELYDFAPVGYCTLSAEGTLHQLNLRTSQLLGQVRQRLLGRRLSLFIDAADRGRFADFLTRLWAAPGERLTCEVAMRRGDNSVFFAQIEGVAASEGPDETQPPAYWRLVLLDVSERRRAADELAASEARFRATFEQSNDGMVLLEDHRFVDVNAAAMRLLGCTQATQMVGHPLSEFWPEFQPDGRRSMTVLTQCMERAQRHGWCRLEWQRLNAAGQPVWDEMSFNPVQVQGQPLLHAAWRDITERKRNEQQLQESEARLNMALSASETGVFTLDTATRQVYWDERSRAIFGGSFAPGPVPVQQLLARIHADDTARVWADLEQAFATQETLAADYRVVWPTGAVHHVSSAGRVVSGEVGQPPQFIGVLRDVTALYDAEADLHYKTLVLERLLNHMPMVLLRLRPDGSYLEMAGAGLRALGIKDNGLVGKNVFEVFPAMRGPMQQVLSGQPVEFVFEAEVQGQQVAFKDYGFFDEQRQQAVVLAVDITEAERQKRQLRAEKDFTQSLLENSIDGIVAIDTTGRVTAWNNQAAHYFGHAAAEAVGRPLFELLPHLDTDYARQLVGRVLGGEQVTWTSQSFTHREGHYDAYHVPLKPTDGAAPTGVLVIFRDVTERDRLTQEATRLELRQQQEVLSAILTTQEEERRRIAEALHNGLGQLLYGTRLHLDSLPPSEAVHASQQLLNEAIRTTRTISFELTPGILEDFGLVVALEELAKRIPPSQLRVDLNLHGLGDALPHMLEIAVYRIVQELLNNVMKHAQAQEVFVQVSREDEQLHISVEDDGVGFDPNQPVGRGGIGLSGIRTRVGLLGGTLDIQSHAGHGTGVFLALPVPAATAAG</sequence>
<dbReference type="InterPro" id="IPR000700">
    <property type="entry name" value="PAS-assoc_C"/>
</dbReference>
<dbReference type="Proteomes" id="UP000441336">
    <property type="component" value="Unassembled WGS sequence"/>
</dbReference>
<dbReference type="SUPFAM" id="SSF55874">
    <property type="entry name" value="ATPase domain of HSP90 chaperone/DNA topoisomerase II/histidine kinase"/>
    <property type="match status" value="1"/>
</dbReference>
<dbReference type="InterPro" id="IPR036890">
    <property type="entry name" value="HATPase_C_sf"/>
</dbReference>
<dbReference type="InterPro" id="IPR000014">
    <property type="entry name" value="PAS"/>
</dbReference>
<dbReference type="Gene3D" id="3.30.450.20">
    <property type="entry name" value="PAS domain"/>
    <property type="match status" value="5"/>
</dbReference>
<keyword evidence="11" id="KW-1185">Reference proteome</keyword>
<evidence type="ECO:0000256" key="3">
    <source>
        <dbReference type="ARBA" id="ARBA00022553"/>
    </source>
</evidence>
<feature type="domain" description="PAS" evidence="8">
    <location>
        <begin position="326"/>
        <end position="362"/>
    </location>
</feature>
<feature type="coiled-coil region" evidence="6">
    <location>
        <begin position="549"/>
        <end position="576"/>
    </location>
</feature>
<dbReference type="PANTHER" id="PTHR43304">
    <property type="entry name" value="PHYTOCHROME-LIKE PROTEIN CPH1"/>
    <property type="match status" value="1"/>
</dbReference>
<dbReference type="NCBIfam" id="TIGR00229">
    <property type="entry name" value="sensory_box"/>
    <property type="match status" value="2"/>
</dbReference>
<dbReference type="RefSeq" id="WP_157561580.1">
    <property type="nucleotide sequence ID" value="NZ_WQKZ01000001.1"/>
</dbReference>
<dbReference type="PROSITE" id="PS50113">
    <property type="entry name" value="PAC"/>
    <property type="match status" value="1"/>
</dbReference>
<dbReference type="SMART" id="SM00387">
    <property type="entry name" value="HATPase_c"/>
    <property type="match status" value="1"/>
</dbReference>
<dbReference type="InterPro" id="IPR035965">
    <property type="entry name" value="PAS-like_dom_sf"/>
</dbReference>
<evidence type="ECO:0000259" key="7">
    <source>
        <dbReference type="PROSITE" id="PS50109"/>
    </source>
</evidence>
<dbReference type="PANTHER" id="PTHR43304:SF1">
    <property type="entry name" value="PAC DOMAIN-CONTAINING PROTEIN"/>
    <property type="match status" value="1"/>
</dbReference>
<evidence type="ECO:0000256" key="6">
    <source>
        <dbReference type="SAM" id="Coils"/>
    </source>
</evidence>
<keyword evidence="4" id="KW-0808">Transferase</keyword>
<dbReference type="SMART" id="SM00086">
    <property type="entry name" value="PAC"/>
    <property type="match status" value="4"/>
</dbReference>
<dbReference type="EMBL" id="WQKZ01000001">
    <property type="protein sequence ID" value="MVN74795.1"/>
    <property type="molecule type" value="Genomic_DNA"/>
</dbReference>
<gene>
    <name evidence="10" type="ORF">GO988_00490</name>
</gene>
<evidence type="ECO:0000256" key="5">
    <source>
        <dbReference type="ARBA" id="ARBA00022777"/>
    </source>
</evidence>
<evidence type="ECO:0000313" key="11">
    <source>
        <dbReference type="Proteomes" id="UP000441336"/>
    </source>
</evidence>
<dbReference type="Pfam" id="PF08447">
    <property type="entry name" value="PAS_3"/>
    <property type="match status" value="1"/>
</dbReference>
<evidence type="ECO:0000259" key="9">
    <source>
        <dbReference type="PROSITE" id="PS50113"/>
    </source>
</evidence>
<dbReference type="InterPro" id="IPR013655">
    <property type="entry name" value="PAS_fold_3"/>
</dbReference>
<dbReference type="SMART" id="SM00091">
    <property type="entry name" value="PAS"/>
    <property type="match status" value="5"/>
</dbReference>
<dbReference type="CDD" id="cd00130">
    <property type="entry name" value="PAS"/>
    <property type="match status" value="4"/>
</dbReference>
<protein>
    <recommendedName>
        <fullName evidence="2">histidine kinase</fullName>
        <ecNumber evidence="2">2.7.13.3</ecNumber>
    </recommendedName>
</protein>
<dbReference type="PROSITE" id="PS50112">
    <property type="entry name" value="PAS"/>
    <property type="match status" value="2"/>
</dbReference>
<evidence type="ECO:0000256" key="2">
    <source>
        <dbReference type="ARBA" id="ARBA00012438"/>
    </source>
</evidence>
<feature type="domain" description="PAS" evidence="8">
    <location>
        <begin position="569"/>
        <end position="639"/>
    </location>
</feature>
<dbReference type="EC" id="2.7.13.3" evidence="2"/>
<dbReference type="Pfam" id="PF08448">
    <property type="entry name" value="PAS_4"/>
    <property type="match status" value="1"/>
</dbReference>
<dbReference type="Pfam" id="PF02518">
    <property type="entry name" value="HATPase_c"/>
    <property type="match status" value="1"/>
</dbReference>
<dbReference type="CDD" id="cd16917">
    <property type="entry name" value="HATPase_UhpB-NarQ-NarX-like"/>
    <property type="match status" value="1"/>
</dbReference>
<feature type="domain" description="Histidine kinase" evidence="7">
    <location>
        <begin position="812"/>
        <end position="901"/>
    </location>
</feature>
<accession>A0A7K1T8R9</accession>
<evidence type="ECO:0000313" key="10">
    <source>
        <dbReference type="EMBL" id="MVN74795.1"/>
    </source>
</evidence>
<comment type="catalytic activity">
    <reaction evidence="1">
        <text>ATP + protein L-histidine = ADP + protein N-phospho-L-histidine.</text>
        <dbReference type="EC" id="2.7.13.3"/>
    </reaction>
</comment>
<dbReference type="InterPro" id="IPR005467">
    <property type="entry name" value="His_kinase_dom"/>
</dbReference>
<evidence type="ECO:0000259" key="8">
    <source>
        <dbReference type="PROSITE" id="PS50112"/>
    </source>
</evidence>
<reference evidence="10 11" key="1">
    <citation type="submission" date="2019-12" db="EMBL/GenBank/DDBJ databases">
        <title>Hymenobacter sp. HMF4947 Genome sequencing and assembly.</title>
        <authorList>
            <person name="Kang H."/>
            <person name="Cha I."/>
            <person name="Kim H."/>
            <person name="Joh K."/>
        </authorList>
    </citation>
    <scope>NUCLEOTIDE SEQUENCE [LARGE SCALE GENOMIC DNA]</scope>
    <source>
        <strain evidence="10 11">HMF4947</strain>
    </source>
</reference>
<feature type="domain" description="PAC" evidence="9">
    <location>
        <begin position="275"/>
        <end position="325"/>
    </location>
</feature>
<dbReference type="Pfam" id="PF13426">
    <property type="entry name" value="PAS_9"/>
    <property type="match status" value="2"/>
</dbReference>
<dbReference type="InterPro" id="IPR003594">
    <property type="entry name" value="HATPase_dom"/>
</dbReference>
<proteinExistence type="predicted"/>
<dbReference type="PROSITE" id="PS50109">
    <property type="entry name" value="HIS_KIN"/>
    <property type="match status" value="1"/>
</dbReference>
<dbReference type="InterPro" id="IPR001610">
    <property type="entry name" value="PAC"/>
</dbReference>
<dbReference type="SUPFAM" id="SSF55785">
    <property type="entry name" value="PYP-like sensor domain (PAS domain)"/>
    <property type="match status" value="5"/>
</dbReference>
<dbReference type="PRINTS" id="PR00344">
    <property type="entry name" value="BCTRLSENSOR"/>
</dbReference>
<organism evidence="10 11">
    <name type="scientific">Hymenobacter ginkgonis</name>
    <dbReference type="NCBI Taxonomy" id="2682976"/>
    <lineage>
        <taxon>Bacteria</taxon>
        <taxon>Pseudomonadati</taxon>
        <taxon>Bacteroidota</taxon>
        <taxon>Cytophagia</taxon>
        <taxon>Cytophagales</taxon>
        <taxon>Hymenobacteraceae</taxon>
        <taxon>Hymenobacter</taxon>
    </lineage>
</organism>
<keyword evidence="5" id="KW-0418">Kinase</keyword>
<dbReference type="InterPro" id="IPR052162">
    <property type="entry name" value="Sensor_kinase/Photoreceptor"/>
</dbReference>
<dbReference type="GO" id="GO:0004673">
    <property type="term" value="F:protein histidine kinase activity"/>
    <property type="evidence" value="ECO:0007669"/>
    <property type="project" value="UniProtKB-EC"/>
</dbReference>
<dbReference type="Gene3D" id="3.30.565.10">
    <property type="entry name" value="Histidine kinase-like ATPase, C-terminal domain"/>
    <property type="match status" value="1"/>
</dbReference>
<keyword evidence="6" id="KW-0175">Coiled coil</keyword>